<dbReference type="GO" id="GO:0072669">
    <property type="term" value="C:tRNA-splicing ligase complex"/>
    <property type="evidence" value="ECO:0007669"/>
    <property type="project" value="TreeGrafter"/>
</dbReference>
<comment type="similarity">
    <text evidence="1">Belongs to the FAM98 family.</text>
</comment>
<gene>
    <name evidence="3" type="ORF">CEUTPL_LOCUS2115</name>
</gene>
<feature type="compositionally biased region" description="Polar residues" evidence="2">
    <location>
        <begin position="507"/>
        <end position="519"/>
    </location>
</feature>
<dbReference type="AlphaFoldDB" id="A0A9N9MBH4"/>
<evidence type="ECO:0000256" key="2">
    <source>
        <dbReference type="SAM" id="MobiDB-lite"/>
    </source>
</evidence>
<accession>A0A9N9MBH4</accession>
<dbReference type="EMBL" id="OU892286">
    <property type="protein sequence ID" value="CAG9761410.1"/>
    <property type="molecule type" value="Genomic_DNA"/>
</dbReference>
<feature type="compositionally biased region" description="Basic and acidic residues" evidence="2">
    <location>
        <begin position="495"/>
        <end position="506"/>
    </location>
</feature>
<feature type="compositionally biased region" description="Gly residues" evidence="2">
    <location>
        <begin position="340"/>
        <end position="349"/>
    </location>
</feature>
<organism evidence="3 4">
    <name type="scientific">Ceutorhynchus assimilis</name>
    <name type="common">cabbage seed weevil</name>
    <dbReference type="NCBI Taxonomy" id="467358"/>
    <lineage>
        <taxon>Eukaryota</taxon>
        <taxon>Metazoa</taxon>
        <taxon>Ecdysozoa</taxon>
        <taxon>Arthropoda</taxon>
        <taxon>Hexapoda</taxon>
        <taxon>Insecta</taxon>
        <taxon>Pterygota</taxon>
        <taxon>Neoptera</taxon>
        <taxon>Endopterygota</taxon>
        <taxon>Coleoptera</taxon>
        <taxon>Polyphaga</taxon>
        <taxon>Cucujiformia</taxon>
        <taxon>Curculionidae</taxon>
        <taxon>Ceutorhynchinae</taxon>
        <taxon>Ceutorhynchus</taxon>
    </lineage>
</organism>
<feature type="compositionally biased region" description="Gly residues" evidence="2">
    <location>
        <begin position="357"/>
        <end position="382"/>
    </location>
</feature>
<dbReference type="PANTHER" id="PTHR31353:SF1">
    <property type="entry name" value="PROTEIN FAM98B"/>
    <property type="match status" value="1"/>
</dbReference>
<evidence type="ECO:0000256" key="1">
    <source>
        <dbReference type="ARBA" id="ARBA00007218"/>
    </source>
</evidence>
<dbReference type="OrthoDB" id="512356at2759"/>
<name>A0A9N9MBH4_9CUCU</name>
<feature type="compositionally biased region" description="Low complexity" evidence="2">
    <location>
        <begin position="458"/>
        <end position="476"/>
    </location>
</feature>
<evidence type="ECO:0000313" key="4">
    <source>
        <dbReference type="Proteomes" id="UP001152799"/>
    </source>
</evidence>
<feature type="compositionally biased region" description="Basic and acidic residues" evidence="2">
    <location>
        <begin position="397"/>
        <end position="407"/>
    </location>
</feature>
<dbReference type="PANTHER" id="PTHR31353">
    <property type="entry name" value="FAM98"/>
    <property type="match status" value="1"/>
</dbReference>
<evidence type="ECO:0008006" key="5">
    <source>
        <dbReference type="Google" id="ProtNLM"/>
    </source>
</evidence>
<feature type="compositionally biased region" description="Polar residues" evidence="2">
    <location>
        <begin position="427"/>
        <end position="438"/>
    </location>
</feature>
<evidence type="ECO:0000313" key="3">
    <source>
        <dbReference type="EMBL" id="CAG9761410.1"/>
    </source>
</evidence>
<dbReference type="Proteomes" id="UP001152799">
    <property type="component" value="Chromosome 10"/>
</dbReference>
<sequence length="543" mass="60749">MDTENPSNMSESLDAVVDLIKLIEYPAISTSEDLHVAIEAGLKDKQYNNLIQFLTTELRALLNMDEDVNCATSLEDYTAFVMIISSFLRELNCPHESLTGGILTARLTKYSDKLLLVKYLVDQLMLARFLQEKVPEKKLELKLQETRESSDMRQILQTLRFPKPPANITSTQLFDKIVATIPLVIKKAGGVDLVGDGLFKGSLSDKQWELLKDIDSDLHKEYTLRREMMLMRLDVTIQSFQWSDKIKGKEVDFESHYFDQRRMLKPESNLDISDLFAARTDLAIHEKISSTSVRKNTKTPLNKVIIGQVPDRGGRCSELKAPPPDMPAWSGRNQTSGDFSRGGGRGNPRGGRESRGGRGGGGYEGRGGRGGRGSGSYESRGGGSHESRSSGGYEGRGGSEYEGRGGEYEAVGGYEGRGRGGYRKHQSGYQGRNSGITDDSQRRYGGNHYGGREESGSYDRYGGASYSGYGNDSYNSTRRDSDGSIEDYQQNKRPRTYDNFRSDRTTYAEQYVQENQHNQQYHRGGGRDNYHRGRGNYRGGGYR</sequence>
<dbReference type="InterPro" id="IPR018797">
    <property type="entry name" value="FAM98"/>
</dbReference>
<dbReference type="Pfam" id="PF10239">
    <property type="entry name" value="DUF2465"/>
    <property type="match status" value="1"/>
</dbReference>
<feature type="region of interest" description="Disordered" evidence="2">
    <location>
        <begin position="304"/>
        <end position="543"/>
    </location>
</feature>
<proteinExistence type="inferred from homology"/>
<reference evidence="3" key="1">
    <citation type="submission" date="2022-01" db="EMBL/GenBank/DDBJ databases">
        <authorList>
            <person name="King R."/>
        </authorList>
    </citation>
    <scope>NUCLEOTIDE SEQUENCE</scope>
</reference>
<keyword evidence="4" id="KW-1185">Reference proteome</keyword>
<protein>
    <recommendedName>
        <fullName evidence="5">Protein FAM98A</fullName>
    </recommendedName>
</protein>